<dbReference type="EMBL" id="CP002101">
    <property type="protein sequence ID" value="AEH61610.1"/>
    <property type="molecule type" value="Genomic_DNA"/>
</dbReference>
<dbReference type="AlphaFoldDB" id="F7XQE0"/>
<gene>
    <name evidence="1" type="ordered locus">Mzhil_1775</name>
</gene>
<evidence type="ECO:0000313" key="2">
    <source>
        <dbReference type="Proteomes" id="UP000006622"/>
    </source>
</evidence>
<organism evidence="1 2">
    <name type="scientific">Methanosalsum zhilinae (strain DSM 4017 / NBRC 107636 / OCM 62 / WeN5)</name>
    <name type="common">Methanohalophilus zhilinae</name>
    <dbReference type="NCBI Taxonomy" id="679901"/>
    <lineage>
        <taxon>Archaea</taxon>
        <taxon>Methanobacteriati</taxon>
        <taxon>Methanobacteriota</taxon>
        <taxon>Stenosarchaea group</taxon>
        <taxon>Methanomicrobia</taxon>
        <taxon>Methanosarcinales</taxon>
        <taxon>Methanosarcinaceae</taxon>
        <taxon>Methanosalsum</taxon>
    </lineage>
</organism>
<evidence type="ECO:0008006" key="3">
    <source>
        <dbReference type="Google" id="ProtNLM"/>
    </source>
</evidence>
<name>F7XQE0_METZD</name>
<sequence length="91" mass="10322">MIFRLVIDLYSGDRMKCYDCAKMGKDTDSAGICIICGRGVCSEHLIREEIPIIGFKEYSVHLEGKDIEHIDRIVCKSCHEALVENVCEVRT</sequence>
<dbReference type="Pfam" id="PF09947">
    <property type="entry name" value="DUF2180"/>
    <property type="match status" value="1"/>
</dbReference>
<reference evidence="1 2" key="1">
    <citation type="submission" date="2010-07" db="EMBL/GenBank/DDBJ databases">
        <title>The complete genome of Methanosalsum zhilinae DSM 4017.</title>
        <authorList>
            <consortium name="US DOE Joint Genome Institute (JGI-PGF)"/>
            <person name="Lucas S."/>
            <person name="Copeland A."/>
            <person name="Lapidus A."/>
            <person name="Glavina del Rio T."/>
            <person name="Dalin E."/>
            <person name="Tice H."/>
            <person name="Bruce D."/>
            <person name="Goodwin L."/>
            <person name="Pitluck S."/>
            <person name="Kyrpides N."/>
            <person name="Mavromatis K."/>
            <person name="Ovchinnikova G."/>
            <person name="Daligault H."/>
            <person name="Detter J.C."/>
            <person name="Han C."/>
            <person name="Tapia R."/>
            <person name="Larimer F."/>
            <person name="Land M."/>
            <person name="Hauser L."/>
            <person name="Markowitz V."/>
            <person name="Cheng J.-F."/>
            <person name="Hugenholtz P."/>
            <person name="Woyke T."/>
            <person name="Wu D."/>
            <person name="Spring S."/>
            <person name="Schueler E."/>
            <person name="Brambilla E."/>
            <person name="Klenk H.-P."/>
            <person name="Eisen J.A."/>
        </authorList>
    </citation>
    <scope>NUCLEOTIDE SEQUENCE [LARGE SCALE GENOMIC DNA]</scope>
    <source>
        <strain evidence="2">DSM 4017 / NBRC 107636 / OCM 62 / WeN5</strain>
    </source>
</reference>
<dbReference type="KEGG" id="mzh:Mzhil_1775"/>
<dbReference type="HOGENOM" id="CLU_184564_0_0_2"/>
<evidence type="ECO:0000313" key="1">
    <source>
        <dbReference type="EMBL" id="AEH61610.1"/>
    </source>
</evidence>
<dbReference type="InterPro" id="IPR017211">
    <property type="entry name" value="UCP037465_Znf"/>
</dbReference>
<protein>
    <recommendedName>
        <fullName evidence="3">DUF2180 family protein</fullName>
    </recommendedName>
</protein>
<accession>F7XQE0</accession>
<dbReference type="STRING" id="679901.Mzhil_1775"/>
<proteinExistence type="predicted"/>
<dbReference type="Proteomes" id="UP000006622">
    <property type="component" value="Chromosome"/>
</dbReference>
<keyword evidence="2" id="KW-1185">Reference proteome</keyword>